<dbReference type="EMBL" id="ML739300">
    <property type="protein sequence ID" value="KAE8349497.1"/>
    <property type="molecule type" value="Genomic_DNA"/>
</dbReference>
<evidence type="ECO:0000256" key="1">
    <source>
        <dbReference type="SAM" id="SignalP"/>
    </source>
</evidence>
<accession>A0A5N6YVM9</accession>
<proteinExistence type="predicted"/>
<feature type="signal peptide" evidence="1">
    <location>
        <begin position="1"/>
        <end position="19"/>
    </location>
</feature>
<evidence type="ECO:0008006" key="4">
    <source>
        <dbReference type="Google" id="ProtNLM"/>
    </source>
</evidence>
<sequence>MWGFQGWVWFLASRTCYHGKLVPRVLWSTMVRCLFRGGLHGKFAGSCPSVCAFRWSYYGRRLIHPSNGEPPSGRIIASRSTIISRLLMAAQPDGLGPSDSMR</sequence>
<dbReference type="Proteomes" id="UP000327118">
    <property type="component" value="Unassembled WGS sequence"/>
</dbReference>
<organism evidence="2 3">
    <name type="scientific">Aspergillus coremiiformis</name>
    <dbReference type="NCBI Taxonomy" id="138285"/>
    <lineage>
        <taxon>Eukaryota</taxon>
        <taxon>Fungi</taxon>
        <taxon>Dikarya</taxon>
        <taxon>Ascomycota</taxon>
        <taxon>Pezizomycotina</taxon>
        <taxon>Eurotiomycetes</taxon>
        <taxon>Eurotiomycetidae</taxon>
        <taxon>Eurotiales</taxon>
        <taxon>Aspergillaceae</taxon>
        <taxon>Aspergillus</taxon>
        <taxon>Aspergillus subgen. Circumdati</taxon>
    </lineage>
</organism>
<dbReference type="AlphaFoldDB" id="A0A5N6YVM9"/>
<reference evidence="3" key="1">
    <citation type="submission" date="2019-04" db="EMBL/GenBank/DDBJ databases">
        <title>Friends and foes A comparative genomics studyof 23 Aspergillus species from section Flavi.</title>
        <authorList>
            <consortium name="DOE Joint Genome Institute"/>
            <person name="Kjaerbolling I."/>
            <person name="Vesth T."/>
            <person name="Frisvad J.C."/>
            <person name="Nybo J.L."/>
            <person name="Theobald S."/>
            <person name="Kildgaard S."/>
            <person name="Isbrandt T."/>
            <person name="Kuo A."/>
            <person name="Sato A."/>
            <person name="Lyhne E.K."/>
            <person name="Kogle M.E."/>
            <person name="Wiebenga A."/>
            <person name="Kun R.S."/>
            <person name="Lubbers R.J."/>
            <person name="Makela M.R."/>
            <person name="Barry K."/>
            <person name="Chovatia M."/>
            <person name="Clum A."/>
            <person name="Daum C."/>
            <person name="Haridas S."/>
            <person name="He G."/>
            <person name="LaButti K."/>
            <person name="Lipzen A."/>
            <person name="Mondo S."/>
            <person name="Riley R."/>
            <person name="Salamov A."/>
            <person name="Simmons B.A."/>
            <person name="Magnuson J.K."/>
            <person name="Henrissat B."/>
            <person name="Mortensen U.H."/>
            <person name="Larsen T.O."/>
            <person name="Devries R.P."/>
            <person name="Grigoriev I.V."/>
            <person name="Machida M."/>
            <person name="Baker S.E."/>
            <person name="Andersen M.R."/>
        </authorList>
    </citation>
    <scope>NUCLEOTIDE SEQUENCE [LARGE SCALE GENOMIC DNA]</scope>
    <source>
        <strain evidence="3">CBS 553.77</strain>
    </source>
</reference>
<evidence type="ECO:0000313" key="3">
    <source>
        <dbReference type="Proteomes" id="UP000327118"/>
    </source>
</evidence>
<name>A0A5N6YVM9_9EURO</name>
<keyword evidence="3" id="KW-1185">Reference proteome</keyword>
<keyword evidence="1" id="KW-0732">Signal</keyword>
<gene>
    <name evidence="2" type="ORF">BDV28DRAFT_141091</name>
</gene>
<evidence type="ECO:0000313" key="2">
    <source>
        <dbReference type="EMBL" id="KAE8349497.1"/>
    </source>
</evidence>
<protein>
    <recommendedName>
        <fullName evidence="4">Secreted protein</fullName>
    </recommendedName>
</protein>
<feature type="chain" id="PRO_5024891251" description="Secreted protein" evidence="1">
    <location>
        <begin position="20"/>
        <end position="102"/>
    </location>
</feature>